<evidence type="ECO:0000313" key="10">
    <source>
        <dbReference type="Proteomes" id="UP000624709"/>
    </source>
</evidence>
<dbReference type="Proteomes" id="UP000624709">
    <property type="component" value="Unassembled WGS sequence"/>
</dbReference>
<gene>
    <name evidence="9" type="ORF">Apa02nite_012710</name>
</gene>
<evidence type="ECO:0000256" key="7">
    <source>
        <dbReference type="SAM" id="Phobius"/>
    </source>
</evidence>
<keyword evidence="5 7" id="KW-0472">Membrane</keyword>
<feature type="transmembrane region" description="Helical" evidence="7">
    <location>
        <begin position="66"/>
        <end position="84"/>
    </location>
</feature>
<name>A0ABQ4B3C9_9ACTN</name>
<feature type="transmembrane region" description="Helical" evidence="7">
    <location>
        <begin position="105"/>
        <end position="126"/>
    </location>
</feature>
<proteinExistence type="inferred from homology"/>
<dbReference type="InterPro" id="IPR007267">
    <property type="entry name" value="GtrA_DPMS_TM"/>
</dbReference>
<feature type="transmembrane region" description="Helical" evidence="7">
    <location>
        <begin position="38"/>
        <end position="60"/>
    </location>
</feature>
<dbReference type="InterPro" id="IPR051401">
    <property type="entry name" value="GtrA_CellWall_Glycosyl"/>
</dbReference>
<keyword evidence="3 7" id="KW-0812">Transmembrane</keyword>
<evidence type="ECO:0000256" key="3">
    <source>
        <dbReference type="ARBA" id="ARBA00022692"/>
    </source>
</evidence>
<protein>
    <recommendedName>
        <fullName evidence="8">GtrA/DPMS transmembrane domain-containing protein</fullName>
    </recommendedName>
</protein>
<reference evidence="9 10" key="1">
    <citation type="submission" date="2021-01" db="EMBL/GenBank/DDBJ databases">
        <title>Whole genome shotgun sequence of Actinoplanes palleronii NBRC 14916.</title>
        <authorList>
            <person name="Komaki H."/>
            <person name="Tamura T."/>
        </authorList>
    </citation>
    <scope>NUCLEOTIDE SEQUENCE [LARGE SCALE GENOMIC DNA]</scope>
    <source>
        <strain evidence="9 10">NBRC 14916</strain>
    </source>
</reference>
<evidence type="ECO:0000256" key="1">
    <source>
        <dbReference type="ARBA" id="ARBA00004141"/>
    </source>
</evidence>
<keyword evidence="10" id="KW-1185">Reference proteome</keyword>
<feature type="transmembrane region" description="Helical" evidence="7">
    <location>
        <begin position="138"/>
        <end position="158"/>
    </location>
</feature>
<feature type="domain" description="GtrA/DPMS transmembrane" evidence="8">
    <location>
        <begin position="40"/>
        <end position="165"/>
    </location>
</feature>
<organism evidence="9 10">
    <name type="scientific">Actinoplanes palleronii</name>
    <dbReference type="NCBI Taxonomy" id="113570"/>
    <lineage>
        <taxon>Bacteria</taxon>
        <taxon>Bacillati</taxon>
        <taxon>Actinomycetota</taxon>
        <taxon>Actinomycetes</taxon>
        <taxon>Micromonosporales</taxon>
        <taxon>Micromonosporaceae</taxon>
        <taxon>Actinoplanes</taxon>
    </lineage>
</organism>
<dbReference type="PANTHER" id="PTHR38459">
    <property type="entry name" value="PROPHAGE BACTOPRENOL-LINKED GLUCOSE TRANSLOCASE HOMOLOG"/>
    <property type="match status" value="1"/>
</dbReference>
<comment type="subcellular location">
    <subcellularLocation>
        <location evidence="1">Membrane</location>
        <topology evidence="1">Multi-pass membrane protein</topology>
    </subcellularLocation>
</comment>
<evidence type="ECO:0000256" key="6">
    <source>
        <dbReference type="SAM" id="MobiDB-lite"/>
    </source>
</evidence>
<dbReference type="Pfam" id="PF04138">
    <property type="entry name" value="GtrA_DPMS_TM"/>
    <property type="match status" value="1"/>
</dbReference>
<evidence type="ECO:0000259" key="8">
    <source>
        <dbReference type="Pfam" id="PF04138"/>
    </source>
</evidence>
<evidence type="ECO:0000256" key="4">
    <source>
        <dbReference type="ARBA" id="ARBA00022989"/>
    </source>
</evidence>
<evidence type="ECO:0000256" key="2">
    <source>
        <dbReference type="ARBA" id="ARBA00009399"/>
    </source>
</evidence>
<dbReference type="EMBL" id="BOMS01000016">
    <property type="protein sequence ID" value="GIE65163.1"/>
    <property type="molecule type" value="Genomic_DNA"/>
</dbReference>
<evidence type="ECO:0000256" key="5">
    <source>
        <dbReference type="ARBA" id="ARBA00023136"/>
    </source>
</evidence>
<accession>A0ABQ4B3C9</accession>
<feature type="region of interest" description="Disordered" evidence="6">
    <location>
        <begin position="1"/>
        <end position="24"/>
    </location>
</feature>
<comment type="caution">
    <text evidence="9">The sequence shown here is derived from an EMBL/GenBank/DDBJ whole genome shotgun (WGS) entry which is preliminary data.</text>
</comment>
<keyword evidence="4 7" id="KW-1133">Transmembrane helix</keyword>
<dbReference type="PANTHER" id="PTHR38459:SF1">
    <property type="entry name" value="PROPHAGE BACTOPRENOL-LINKED GLUCOSE TRANSLOCASE HOMOLOG"/>
    <property type="match status" value="1"/>
</dbReference>
<evidence type="ECO:0000313" key="9">
    <source>
        <dbReference type="EMBL" id="GIE65163.1"/>
    </source>
</evidence>
<sequence>MQRDGRGERGDGTLGRVPPTSARPTGLRTRLRALAREAGKFGAVGGVAFAVDLLIFNLLLNAGSETLTAKTCSTIVATTLAFAGNRFWTWRHGEHTHLARQYTTFFVLNAIGLGIALACLAISHYGLGQIWPALQSPLADNIAGQLVGTAAGTIFRFWSYRKFVFRATVVPAEVPRTGSVTSPSPGPQ</sequence>
<feature type="compositionally biased region" description="Basic and acidic residues" evidence="6">
    <location>
        <begin position="1"/>
        <end position="11"/>
    </location>
</feature>
<comment type="similarity">
    <text evidence="2">Belongs to the GtrA family.</text>
</comment>